<organism evidence="1 2">
    <name type="scientific">Mesorhizobium helmanticense</name>
    <dbReference type="NCBI Taxonomy" id="1776423"/>
    <lineage>
        <taxon>Bacteria</taxon>
        <taxon>Pseudomonadati</taxon>
        <taxon>Pseudomonadota</taxon>
        <taxon>Alphaproteobacteria</taxon>
        <taxon>Hyphomicrobiales</taxon>
        <taxon>Phyllobacteriaceae</taxon>
        <taxon>Mesorhizobium</taxon>
    </lineage>
</organism>
<dbReference type="RefSeq" id="WP_107651042.1">
    <property type="nucleotide sequence ID" value="NZ_PZJX01000039.1"/>
</dbReference>
<proteinExistence type="predicted"/>
<keyword evidence="2" id="KW-1185">Reference proteome</keyword>
<accession>A0A2T4IS76</accession>
<dbReference type="EMBL" id="PZJX01000039">
    <property type="protein sequence ID" value="PTE08497.1"/>
    <property type="molecule type" value="Genomic_DNA"/>
</dbReference>
<evidence type="ECO:0000313" key="1">
    <source>
        <dbReference type="EMBL" id="PTE08497.1"/>
    </source>
</evidence>
<name>A0A2T4IS76_9HYPH</name>
<dbReference type="OrthoDB" id="8099596at2"/>
<sequence length="74" mass="8405">MPTIPKIEKVRIFTPSEIRLFGRVFERAKRKGETEAHREALASRIVANYMAGITDEAELLAVSRQPRGHFDASH</sequence>
<dbReference type="Proteomes" id="UP000240259">
    <property type="component" value="Unassembled WGS sequence"/>
</dbReference>
<comment type="caution">
    <text evidence="1">The sequence shown here is derived from an EMBL/GenBank/DDBJ whole genome shotgun (WGS) entry which is preliminary data.</text>
</comment>
<gene>
    <name evidence="1" type="ORF">C9427_21245</name>
</gene>
<reference evidence="1 2" key="1">
    <citation type="submission" date="2018-03" db="EMBL/GenBank/DDBJ databases">
        <title>Genome sequence of the symbiotic type strain Mesorhizobium helmanticense CSLC115NT isolated from Lotus corniculatus nodules.</title>
        <authorList>
            <person name="Sannazzaro A.I."/>
            <person name="Torres Tejerizo G.A."/>
            <person name="Dip D."/>
            <person name="Caballero M."/>
            <person name="Pistorio M."/>
            <person name="Estrella M.J."/>
        </authorList>
    </citation>
    <scope>NUCLEOTIDE SEQUENCE [LARGE SCALE GENOMIC DNA]</scope>
    <source>
        <strain evidence="1 2">CSLC115N</strain>
    </source>
</reference>
<dbReference type="AlphaFoldDB" id="A0A2T4IS76"/>
<protein>
    <submittedName>
        <fullName evidence="1">Uncharacterized protein</fullName>
    </submittedName>
</protein>
<evidence type="ECO:0000313" key="2">
    <source>
        <dbReference type="Proteomes" id="UP000240259"/>
    </source>
</evidence>